<name>A0A9J5W712_SOLCO</name>
<comment type="caution">
    <text evidence="1">The sequence shown here is derived from an EMBL/GenBank/DDBJ whole genome shotgun (WGS) entry which is preliminary data.</text>
</comment>
<dbReference type="EMBL" id="JACXVP010000012">
    <property type="protein sequence ID" value="KAG5571265.1"/>
    <property type="molecule type" value="Genomic_DNA"/>
</dbReference>
<keyword evidence="2" id="KW-1185">Reference proteome</keyword>
<dbReference type="Proteomes" id="UP000824120">
    <property type="component" value="Chromosome 12"/>
</dbReference>
<protein>
    <submittedName>
        <fullName evidence="1">Uncharacterized protein</fullName>
    </submittedName>
</protein>
<reference evidence="1 2" key="1">
    <citation type="submission" date="2020-09" db="EMBL/GenBank/DDBJ databases">
        <title>De no assembly of potato wild relative species, Solanum commersonii.</title>
        <authorList>
            <person name="Cho K."/>
        </authorList>
    </citation>
    <scope>NUCLEOTIDE SEQUENCE [LARGE SCALE GENOMIC DNA]</scope>
    <source>
        <strain evidence="1">LZ3.2</strain>
        <tissue evidence="1">Leaf</tissue>
    </source>
</reference>
<proteinExistence type="predicted"/>
<accession>A0A9J5W712</accession>
<sequence length="99" mass="11138">MVRTSKNNKKFSIYSHQKFVLVDSSARLGLPSASLHFGLLGGIELLHGTIRQSTDNSFHHLVDPLFQGLRILEQRAEFVLSASCQRCLAMLRLQLLPSF</sequence>
<dbReference type="AlphaFoldDB" id="A0A9J5W712"/>
<organism evidence="1 2">
    <name type="scientific">Solanum commersonii</name>
    <name type="common">Commerson's wild potato</name>
    <name type="synonym">Commerson's nightshade</name>
    <dbReference type="NCBI Taxonomy" id="4109"/>
    <lineage>
        <taxon>Eukaryota</taxon>
        <taxon>Viridiplantae</taxon>
        <taxon>Streptophyta</taxon>
        <taxon>Embryophyta</taxon>
        <taxon>Tracheophyta</taxon>
        <taxon>Spermatophyta</taxon>
        <taxon>Magnoliopsida</taxon>
        <taxon>eudicotyledons</taxon>
        <taxon>Gunneridae</taxon>
        <taxon>Pentapetalae</taxon>
        <taxon>asterids</taxon>
        <taxon>lamiids</taxon>
        <taxon>Solanales</taxon>
        <taxon>Solanaceae</taxon>
        <taxon>Solanoideae</taxon>
        <taxon>Solaneae</taxon>
        <taxon>Solanum</taxon>
    </lineage>
</organism>
<evidence type="ECO:0000313" key="2">
    <source>
        <dbReference type="Proteomes" id="UP000824120"/>
    </source>
</evidence>
<evidence type="ECO:0000313" key="1">
    <source>
        <dbReference type="EMBL" id="KAG5571265.1"/>
    </source>
</evidence>
<gene>
    <name evidence="1" type="ORF">H5410_061031</name>
</gene>